<dbReference type="PROSITE" id="PS50011">
    <property type="entry name" value="PROTEIN_KINASE_DOM"/>
    <property type="match status" value="1"/>
</dbReference>
<dbReference type="EMBL" id="BLKM01000431">
    <property type="protein sequence ID" value="GFG33456.1"/>
    <property type="molecule type" value="Genomic_DNA"/>
</dbReference>
<keyword evidence="8 16" id="KW-0067">ATP-binding</keyword>
<keyword evidence="21" id="KW-1185">Reference proteome</keyword>
<evidence type="ECO:0000256" key="13">
    <source>
        <dbReference type="ARBA" id="ARBA00068726"/>
    </source>
</evidence>
<dbReference type="Pfam" id="PF21040">
    <property type="entry name" value="CEP104-like_TOG"/>
    <property type="match status" value="1"/>
</dbReference>
<feature type="compositionally biased region" description="Low complexity" evidence="17">
    <location>
        <begin position="1906"/>
        <end position="1922"/>
    </location>
</feature>
<dbReference type="Gene3D" id="3.30.40.10">
    <property type="entry name" value="Zinc/RING finger domain, C3HC4 (zinc finger)"/>
    <property type="match status" value="1"/>
</dbReference>
<dbReference type="CDD" id="cd16494">
    <property type="entry name" value="RING-CH-C4HC3_ZSWM2"/>
    <property type="match status" value="1"/>
</dbReference>
<evidence type="ECO:0000256" key="5">
    <source>
        <dbReference type="ARBA" id="ARBA00022741"/>
    </source>
</evidence>
<dbReference type="GO" id="GO:0005524">
    <property type="term" value="F:ATP binding"/>
    <property type="evidence" value="ECO:0007669"/>
    <property type="project" value="UniProtKB-UniRule"/>
</dbReference>
<dbReference type="PANTHER" id="PTHR12839:SF7">
    <property type="entry name" value="REGULATOR OF NONSENSE TRANSCRIPTS 2"/>
    <property type="match status" value="1"/>
</dbReference>
<dbReference type="Gene3D" id="1.10.510.10">
    <property type="entry name" value="Transferase(Phosphotransferase) domain 1"/>
    <property type="match status" value="1"/>
</dbReference>
<dbReference type="GO" id="GO:0005829">
    <property type="term" value="C:cytosol"/>
    <property type="evidence" value="ECO:0007669"/>
    <property type="project" value="UniProtKB-ARBA"/>
</dbReference>
<evidence type="ECO:0000256" key="1">
    <source>
        <dbReference type="ARBA" id="ARBA00004556"/>
    </source>
</evidence>
<feature type="binding site" evidence="16">
    <location>
        <position position="2801"/>
    </location>
    <ligand>
        <name>ATP</name>
        <dbReference type="ChEBI" id="CHEBI:30616"/>
    </ligand>
</feature>
<dbReference type="SUPFAM" id="SSF57850">
    <property type="entry name" value="RING/U-box"/>
    <property type="match status" value="1"/>
</dbReference>
<dbReference type="Gene3D" id="1.25.40.180">
    <property type="match status" value="3"/>
</dbReference>
<keyword evidence="9" id="KW-0694">RNA-binding</keyword>
<feature type="domain" description="RING-type" evidence="19">
    <location>
        <begin position="2047"/>
        <end position="2096"/>
    </location>
</feature>
<dbReference type="Pfam" id="PF00069">
    <property type="entry name" value="Pkinase"/>
    <property type="match status" value="1"/>
</dbReference>
<name>A0A6L2PM51_COPFO</name>
<keyword evidence="3" id="KW-0597">Phosphoprotein</keyword>
<keyword evidence="6 15" id="KW-0863">Zinc-finger</keyword>
<feature type="region of interest" description="Disordered" evidence="17">
    <location>
        <begin position="364"/>
        <end position="401"/>
    </location>
</feature>
<sequence>MQQAGLAVRWPCNRVIILLGASVPSPLEVKYNENDAYDMDPTDLIPERRAKSWKRQHEERCRRHQNNNDLKKSRDPGCGSDEAVLSDIKDSSTHFAKDAVGVGKIETSASDTFFNDGSIDDVENVTTGDSVIEYESTNNASAESDVINDLGTIDRILCDDRRIEGTIHCVQTADLVTENNLLSKQCLEKESEDFAEVSGLSGDSDRDIIRPGHKCGNLSVCQNVTEEKNILLQECETECPGNTAERHSVIPVENEMGGSKLDEVRSDVLGVSGPTWVKGAESLQLEEALTLKEETINVSHEIPQGMESGFSRILEGGPTRSVCVKQDTLGGAVPRFLDILKAASSERAPQGLLEFSDVMQGLSGNLKTVPEHGMNNDESAQEPDIRHDSGENLQNPGERSDLLGSDALKLAQGTLDNSHINSSCSDVENIKGMPDEHVKCSVKSDDQKHSFGTGDFVSSPEASGKVTEKLNEKETCNDKERQNLFVELSVKENLLRPEGCVDDTEHSVCVVDNARSLSPFEERKQYSCEFLESLDRSGQINKHLTDSSFGNVDKLKVINNNYKSTEEDGAGVNKSENSAVELSQENSKCLVDESAVGVVDDTFHKYVQLENTPAGSEYCVAVDPVLDQILPSETASVQPPAMADEDKKTLDLYVSEVEQRLNQKLVLRQENQDVVSLRPDESYFSKLDSSLKKNTAFVRKLKTFTCSQLDSLLKDMSTLNLTKYVSEAASAIVEAKLKMTDVMAAVELCNSLHHMYAEFSSHLLENWHRFLSVKKDDRTINQSKLRVDLRFYAELINVGIFTHKEGLPLLGNVLTVLVNMDREEHNNVNIILSFCRHCGEDYAGLVPRKIRLLAEQYQVSLPRSKLLTKEKQRNVKALLKDYYASLVKHVIKEHRDLQAFERQNKKILQTRGELSGDRKEKWENMKYSYERLLTGMTTFAEILDEDIPVLPEDGMLSHCLKDEDLRMIGTSDGEEPAFSSTIWEDEEEQRFYEYLTDMKEFLPSITVRPPEPVSEVMRSQILFFMNFCGHKFMNHLSFSDIEELEAVSNSSNKILLESFLTHLPHCVNREMIDSSAVEFVMNLNTKYNRKKLVKMLFSVPRTRLDLLPFYARFVATLHPVVPDVALELGQFLKQDFKFHVRKKDQINIESKIKVVRFIGELVKFRMFSKIEALYCLKLLLHDFTHHHIEMCCSLLETCGRFLFRNPDSHQRTKVYLEQMMRKKSVTALDSRYVTIIENAFYYVDPPDTAPFVKKERPPMHEFIRKILYQDLMKANTDKVLRLMRRLDWEDPDLSEYAVKCLTMAHNVKYYNIRCLASLLAGLVTHQEAVGTHVVDGVMEDIRLGMEVNLPKYSQRRVAMIKYLGELYNYRMVESSDIFKVLYSLISFGVSLNPLSPSFLDPPEHLFRIRLVCILLETCGQYFNNGISKLKLDYYFTYFQRYFWLKYEDKYWTAENPFPVGIHYLFKDTLTSLRPKICLVSSFEEASEAVRQMQMQFAPMLSDHMPWLFAGGSGDADSVPPTLGSDLGTILEAASEGDEDVCTESEVADATDAETETEESLSHDGRPVKKSTKNEASMVAALPQGPTHVECPEDDDFLSAFDRMVSDNIQDRMRETVKPQQVDISVPLHIKSSAKKTYEQLQETRVEEKSTMNFVLMVRKGHKQQYKSLAVPINSELALNLKNREEAERAEKERVKRLTLDINERLEEEDYQEMLAQAQRPVVMNLNRERKHKYQHPKGAPDADLIFGPKKIRSPTASLSMCVVYIYKTHCFRVFVRFVVDSIFDKRKLMVSGGSGDVRSKMAAAATRRFCLDLDLDSLEEHALFGGCTPAARMNRPDNFKLRIRKGNAADTTSRRGPMVARHPVVGLSGATEEFGQVANRTSPSPLRFCRTPPPVCLGEGSRPRTRSPSIPRSRPSSPGSNSAHRAPSPGALDPAILEDVKTRVRRVQQARLYLLQQTDPNSFLVGGDSPEHKYRVVIGPQVESLFYNYQQRRNSRVNVPQDDIRKDVGQSHCRSGSLPTPQSESSSRCVVLSVPASDVKPAEEEICPICLLEMVDGESLVACVAGCRNKLHHHCMAIWAEECYQQSETVLCPLCRHPWVNEAVTAQFQTRNMEEMGYKHRVSSCHHQSAFHSFNALDPSPMMHKFDAVTTQQVKKSHHKALEREQPRSPSPGAVPSLNSSGSGSSGYRSLSPGSAEAFQEVLASAAGIPSEQLPIVSEWVEVFGPNLVSCLYSRDWKTREMALGRLMNDIVNSRFSASEKEQHQMLLSCMKILTMVVADPVFRVYLGCIRCFGVLLGYATCDSKCQLEELQKLIRPIIRIVLLKCADRNRRTARLSAEVLVELAKGQSGELALGKHVSDNPNCGGLEGLELILGCVLEEWSFDTVSWQWLAGRLIILDHLMQGFPDEFWLQYVPLYPNESGYKLRNYNRLITVVEFSFRALRSPHSTVAKLARHVFVISSSMTTKERGVFNQVLEMVSGLDPNLQIRLRKRLHQATVECGSQSQVSGKGSKKVKGVHLVAERGHGQHESQNVSTVPLDTSNRSAELKSVITPIEVKSGRVQNVACQTDVGLGSGTSLPNARNLPLSVSKMRNNKPPTLQPLPRICPIQIPLTKRWSGSGSKLLSLFTNRKRDELLPSKPELNGICQGTCSPVEQGCENQLVGECHQHTESRHFFFGSLCSKMMVPPTNPAPHTAPIQQSSKACSQEFRDEVSEELILPLDLSDLGSQFKCEILSVPGLNSPLELDVSAVYPQDKNVEGRVTCNSYLEGLDWKRGQLLGTGAFSSCYQARDVATGMLMAVKQVPFCRNSEEEQATVELGIREEIVTMSKLRHENIVRILGATKQGSYFNLFVEWMAGGSVAGMLDRYGPFDEEVIVRYTKQILEGLSYLHDNHILHRDLKGANLLVDSTGHHLRIGDFGTAARLVSQTTVSGEFQGQLLGTIAFMAPEVLRGERYGRSCDVWSVGCCMIEMASSKPPWKENCMSNHLALLYKASNFQIIASSKDPPSIPDMLSWAVKDLALQCLHINSELRPSAKELLHHGCFVNWRM</sequence>
<feature type="region of interest" description="Disordered" evidence="17">
    <location>
        <begin position="51"/>
        <end position="82"/>
    </location>
</feature>
<keyword evidence="6 15" id="KW-0479">Metal-binding</keyword>
<keyword evidence="7" id="KW-0862">Zinc</keyword>
<evidence type="ECO:0000313" key="21">
    <source>
        <dbReference type="Proteomes" id="UP000502823"/>
    </source>
</evidence>
<dbReference type="Gene3D" id="6.10.250.770">
    <property type="match status" value="1"/>
</dbReference>
<dbReference type="InterPro" id="IPR013083">
    <property type="entry name" value="Znf_RING/FYVE/PHD"/>
</dbReference>
<dbReference type="InterPro" id="IPR039762">
    <property type="entry name" value="Nmd2/UPF2"/>
</dbReference>
<evidence type="ECO:0000256" key="9">
    <source>
        <dbReference type="ARBA" id="ARBA00022884"/>
    </source>
</evidence>
<dbReference type="InterPro" id="IPR008271">
    <property type="entry name" value="Ser/Thr_kinase_AS"/>
</dbReference>
<dbReference type="InterPro" id="IPR017441">
    <property type="entry name" value="Protein_kinase_ATP_BS"/>
</dbReference>
<dbReference type="FunFam" id="1.25.40.180:FF:000014">
    <property type="entry name" value="Putative regulator of nonsense transcripts 2"/>
    <property type="match status" value="1"/>
</dbReference>
<evidence type="ECO:0000256" key="12">
    <source>
        <dbReference type="ARBA" id="ARBA00059351"/>
    </source>
</evidence>
<accession>A0A6L2PM51</accession>
<evidence type="ECO:0000256" key="10">
    <source>
        <dbReference type="ARBA" id="ARBA00023054"/>
    </source>
</evidence>
<dbReference type="SUPFAM" id="SSF56112">
    <property type="entry name" value="Protein kinase-like (PK-like)"/>
    <property type="match status" value="1"/>
</dbReference>
<feature type="region of interest" description="Disordered" evidence="17">
    <location>
        <begin position="1875"/>
        <end position="1935"/>
    </location>
</feature>
<evidence type="ECO:0000256" key="14">
    <source>
        <dbReference type="ARBA" id="ARBA00080859"/>
    </source>
</evidence>
<keyword evidence="10" id="KW-0175">Coiled coil</keyword>
<organism evidence="20 21">
    <name type="scientific">Coptotermes formosanus</name>
    <name type="common">Formosan subterranean termite</name>
    <dbReference type="NCBI Taxonomy" id="36987"/>
    <lineage>
        <taxon>Eukaryota</taxon>
        <taxon>Metazoa</taxon>
        <taxon>Ecdysozoa</taxon>
        <taxon>Arthropoda</taxon>
        <taxon>Hexapoda</taxon>
        <taxon>Insecta</taxon>
        <taxon>Pterygota</taxon>
        <taxon>Neoptera</taxon>
        <taxon>Polyneoptera</taxon>
        <taxon>Dictyoptera</taxon>
        <taxon>Blattodea</taxon>
        <taxon>Blattoidea</taxon>
        <taxon>Termitoidae</taxon>
        <taxon>Rhinotermitidae</taxon>
        <taxon>Coptotermes</taxon>
    </lineage>
</organism>
<feature type="compositionally biased region" description="Low complexity" evidence="17">
    <location>
        <begin position="2177"/>
        <end position="2192"/>
    </location>
</feature>
<reference evidence="21" key="1">
    <citation type="submission" date="2020-01" db="EMBL/GenBank/DDBJ databases">
        <title>Draft genome sequence of the Termite Coptotermes fromosanus.</title>
        <authorList>
            <person name="Itakura S."/>
            <person name="Yosikawa Y."/>
            <person name="Umezawa K."/>
        </authorList>
    </citation>
    <scope>NUCLEOTIDE SEQUENCE [LARGE SCALE GENOMIC DNA]</scope>
</reference>
<keyword evidence="4" id="KW-0677">Repeat</keyword>
<dbReference type="Proteomes" id="UP000502823">
    <property type="component" value="Unassembled WGS sequence"/>
</dbReference>
<evidence type="ECO:0000256" key="4">
    <source>
        <dbReference type="ARBA" id="ARBA00022737"/>
    </source>
</evidence>
<dbReference type="GO" id="GO:0000184">
    <property type="term" value="P:nuclear-transcribed mRNA catabolic process, nonsense-mediated decay"/>
    <property type="evidence" value="ECO:0007669"/>
    <property type="project" value="UniProtKB-KW"/>
</dbReference>
<evidence type="ECO:0000259" key="18">
    <source>
        <dbReference type="PROSITE" id="PS50011"/>
    </source>
</evidence>
<evidence type="ECO:0000256" key="2">
    <source>
        <dbReference type="ARBA" id="ARBA00022490"/>
    </source>
</evidence>
<dbReference type="PROSITE" id="PS50089">
    <property type="entry name" value="ZF_RING_2"/>
    <property type="match status" value="1"/>
</dbReference>
<dbReference type="GO" id="GO:0048471">
    <property type="term" value="C:perinuclear region of cytoplasm"/>
    <property type="evidence" value="ECO:0007669"/>
    <property type="project" value="UniProtKB-SubCell"/>
</dbReference>
<gene>
    <name evidence="20" type="ORF">Cfor_03524</name>
</gene>
<feature type="compositionally biased region" description="Basic and acidic residues" evidence="17">
    <location>
        <begin position="51"/>
        <end position="61"/>
    </location>
</feature>
<evidence type="ECO:0000256" key="3">
    <source>
        <dbReference type="ARBA" id="ARBA00022553"/>
    </source>
</evidence>
<dbReference type="PANTHER" id="PTHR12839">
    <property type="entry name" value="NONSENSE-MEDIATED MRNA DECAY PROTEIN 2 UP-FRAMESHIFT SUPPRESSOR 2"/>
    <property type="match status" value="1"/>
</dbReference>
<proteinExistence type="predicted"/>
<dbReference type="InterPro" id="IPR001841">
    <property type="entry name" value="Znf_RING"/>
</dbReference>
<dbReference type="InterPro" id="IPR011989">
    <property type="entry name" value="ARM-like"/>
</dbReference>
<dbReference type="FunFam" id="1.10.510.10:FF:000286">
    <property type="entry name" value="Mitogen-activated protein kinase kinase kinase 1 (Predicted)"/>
    <property type="match status" value="1"/>
</dbReference>
<keyword evidence="11" id="KW-0866">Nonsense-mediated mRNA decay</keyword>
<evidence type="ECO:0000313" key="20">
    <source>
        <dbReference type="EMBL" id="GFG33456.1"/>
    </source>
</evidence>
<evidence type="ECO:0000256" key="7">
    <source>
        <dbReference type="ARBA" id="ARBA00022833"/>
    </source>
</evidence>
<dbReference type="SMART" id="SM00543">
    <property type="entry name" value="MIF4G"/>
    <property type="match status" value="3"/>
</dbReference>
<dbReference type="OrthoDB" id="27832at2759"/>
<dbReference type="Gene3D" id="1.25.10.10">
    <property type="entry name" value="Leucine-rich Repeat Variant"/>
    <property type="match status" value="1"/>
</dbReference>
<feature type="region of interest" description="Disordered" evidence="17">
    <location>
        <begin position="1534"/>
        <end position="1574"/>
    </location>
</feature>
<dbReference type="Pfam" id="PF02854">
    <property type="entry name" value="MIF4G"/>
    <property type="match status" value="3"/>
</dbReference>
<dbReference type="FunFam" id="1.25.40.180:FF:000023">
    <property type="entry name" value="regulator of nonsense transcripts 2 isoform X1"/>
    <property type="match status" value="1"/>
</dbReference>
<dbReference type="GO" id="GO:0035145">
    <property type="term" value="C:exon-exon junction complex"/>
    <property type="evidence" value="ECO:0007669"/>
    <property type="project" value="TreeGrafter"/>
</dbReference>
<dbReference type="InterPro" id="IPR016024">
    <property type="entry name" value="ARM-type_fold"/>
</dbReference>
<comment type="function">
    <text evidence="12">Involved in nonsense-mediated decay (NMD) of mRNAs containing premature stop codons by associating with the nuclear exon junction complex (EJC). Recruited by UPF3B associated with the EJC core at the cytoplasmic side of the nuclear envelope and the subsequent formation of an UPF1-UPF2-UPF3 surveillance complex (including UPF1 bound to release factors at the stalled ribosome) is believed to activate NMD. In cooperation with UPF3B stimulates both ATPase and RNA helicase activities of UPF1. Binds spliced mRNA.</text>
</comment>
<evidence type="ECO:0000256" key="16">
    <source>
        <dbReference type="PROSITE-ProRule" id="PRU10141"/>
    </source>
</evidence>
<comment type="caution">
    <text evidence="20">The sequence shown here is derived from an EMBL/GenBank/DDBJ whole genome shotgun (WGS) entry which is preliminary data.</text>
</comment>
<evidence type="ECO:0000256" key="8">
    <source>
        <dbReference type="ARBA" id="ARBA00022840"/>
    </source>
</evidence>
<evidence type="ECO:0000256" key="15">
    <source>
        <dbReference type="PROSITE-ProRule" id="PRU00175"/>
    </source>
</evidence>
<dbReference type="GO" id="GO:0004672">
    <property type="term" value="F:protein kinase activity"/>
    <property type="evidence" value="ECO:0007669"/>
    <property type="project" value="InterPro"/>
</dbReference>
<comment type="subcellular location">
    <subcellularLocation>
        <location evidence="1">Cytoplasm</location>
        <location evidence="1">Perinuclear region</location>
    </subcellularLocation>
</comment>
<feature type="region of interest" description="Disordered" evidence="17">
    <location>
        <begin position="2154"/>
        <end position="2192"/>
    </location>
</feature>
<dbReference type="GO" id="GO:0008270">
    <property type="term" value="F:zinc ion binding"/>
    <property type="evidence" value="ECO:0007669"/>
    <property type="project" value="UniProtKB-KW"/>
</dbReference>
<evidence type="ECO:0000256" key="6">
    <source>
        <dbReference type="ARBA" id="ARBA00022771"/>
    </source>
</evidence>
<feature type="compositionally biased region" description="Acidic residues" evidence="17">
    <location>
        <begin position="1534"/>
        <end position="1558"/>
    </location>
</feature>
<dbReference type="InterPro" id="IPR007193">
    <property type="entry name" value="Upf2/Nmd2_C"/>
</dbReference>
<dbReference type="GO" id="GO:0003723">
    <property type="term" value="F:RNA binding"/>
    <property type="evidence" value="ECO:0007669"/>
    <property type="project" value="UniProtKB-KW"/>
</dbReference>
<dbReference type="PROSITE" id="PS00107">
    <property type="entry name" value="PROTEIN_KINASE_ATP"/>
    <property type="match status" value="1"/>
</dbReference>
<dbReference type="InParanoid" id="A0A6L2PM51"/>
<dbReference type="PROSITE" id="PS00108">
    <property type="entry name" value="PROTEIN_KINASE_ST"/>
    <property type="match status" value="1"/>
</dbReference>
<dbReference type="Gene3D" id="4.10.80.160">
    <property type="match status" value="1"/>
</dbReference>
<keyword evidence="5 16" id="KW-0547">Nucleotide-binding</keyword>
<protein>
    <recommendedName>
        <fullName evidence="13">Regulator of nonsense transcripts 2</fullName>
    </recommendedName>
    <alternativeName>
        <fullName evidence="14">Up-frameshift suppressor 2 homolog</fullName>
    </alternativeName>
</protein>
<dbReference type="SUPFAM" id="SSF48371">
    <property type="entry name" value="ARM repeat"/>
    <property type="match status" value="4"/>
</dbReference>
<dbReference type="InterPro" id="IPR011009">
    <property type="entry name" value="Kinase-like_dom_sf"/>
</dbReference>
<dbReference type="Pfam" id="PF04050">
    <property type="entry name" value="Upf2"/>
    <property type="match status" value="1"/>
</dbReference>
<dbReference type="InterPro" id="IPR003890">
    <property type="entry name" value="MIF4G-like_typ-3"/>
</dbReference>
<dbReference type="InterPro" id="IPR000719">
    <property type="entry name" value="Prot_kinase_dom"/>
</dbReference>
<dbReference type="FunFam" id="1.25.40.180:FF:000015">
    <property type="entry name" value="regulator of nonsense transcripts 2 isoform X1"/>
    <property type="match status" value="1"/>
</dbReference>
<evidence type="ECO:0000256" key="17">
    <source>
        <dbReference type="SAM" id="MobiDB-lite"/>
    </source>
</evidence>
<evidence type="ECO:0000256" key="11">
    <source>
        <dbReference type="ARBA" id="ARBA00023161"/>
    </source>
</evidence>
<keyword evidence="2" id="KW-0963">Cytoplasm</keyword>
<feature type="domain" description="Protein kinase" evidence="18">
    <location>
        <begin position="2772"/>
        <end position="3043"/>
    </location>
</feature>
<dbReference type="SMART" id="SM00220">
    <property type="entry name" value="S_TKc"/>
    <property type="match status" value="1"/>
</dbReference>
<evidence type="ECO:0000259" key="19">
    <source>
        <dbReference type="PROSITE" id="PS50089"/>
    </source>
</evidence>